<evidence type="ECO:0008006" key="4">
    <source>
        <dbReference type="Google" id="ProtNLM"/>
    </source>
</evidence>
<dbReference type="AlphaFoldDB" id="A0AB33K6S2"/>
<evidence type="ECO:0000313" key="3">
    <source>
        <dbReference type="EMBL" id="BFP47598.1"/>
    </source>
</evidence>
<feature type="region of interest" description="Disordered" evidence="1">
    <location>
        <begin position="146"/>
        <end position="186"/>
    </location>
</feature>
<feature type="transmembrane region" description="Helical" evidence="2">
    <location>
        <begin position="111"/>
        <end position="137"/>
    </location>
</feature>
<sequence>MSSGDNTGERNPFAPPPADAPDRPWQPRAPQQPNGSSGGSGDSGGSDGSGHPGDPAEGSSEQDGRPQVPPPHPWSPGYQGGWSPQQPPAAPKFDPNDPVQRRSRYALSAGMGGLFCVVLGIPYVALLLGALAAYWGISALRPPRSKSASASAAGSAAGSAEGATAQPGQQHGPGHGPQPVRPQTPAAIGGLVTGGVTILFVLASLGVTLYYQDYVSCVSEALTSQARDSCDNLAPDFLVNLYNQNR</sequence>
<feature type="region of interest" description="Disordered" evidence="1">
    <location>
        <begin position="1"/>
        <end position="98"/>
    </location>
</feature>
<keyword evidence="2" id="KW-0812">Transmembrane</keyword>
<feature type="compositionally biased region" description="Low complexity" evidence="1">
    <location>
        <begin position="146"/>
        <end position="172"/>
    </location>
</feature>
<proteinExistence type="predicted"/>
<evidence type="ECO:0000256" key="2">
    <source>
        <dbReference type="SAM" id="Phobius"/>
    </source>
</evidence>
<gene>
    <name evidence="3" type="ORF">KCMC57_39660</name>
</gene>
<feature type="compositionally biased region" description="Low complexity" evidence="1">
    <location>
        <begin position="26"/>
        <end position="35"/>
    </location>
</feature>
<protein>
    <recommendedName>
        <fullName evidence="4">Integral membrane protein</fullName>
    </recommendedName>
</protein>
<feature type="compositionally biased region" description="Gly residues" evidence="1">
    <location>
        <begin position="36"/>
        <end position="51"/>
    </location>
</feature>
<keyword evidence="2" id="KW-1133">Transmembrane helix</keyword>
<name>A0AB33K6S2_9ACTN</name>
<feature type="transmembrane region" description="Helical" evidence="2">
    <location>
        <begin position="186"/>
        <end position="211"/>
    </location>
</feature>
<organism evidence="3">
    <name type="scientific">Kitasatospora sp. CMC57</name>
    <dbReference type="NCBI Taxonomy" id="3231513"/>
    <lineage>
        <taxon>Bacteria</taxon>
        <taxon>Bacillati</taxon>
        <taxon>Actinomycetota</taxon>
        <taxon>Actinomycetes</taxon>
        <taxon>Kitasatosporales</taxon>
        <taxon>Streptomycetaceae</taxon>
        <taxon>Kitasatospora</taxon>
    </lineage>
</organism>
<accession>A0AB33K6S2</accession>
<dbReference type="RefSeq" id="WP_407989912.1">
    <property type="nucleotide sequence ID" value="NZ_AP035881.2"/>
</dbReference>
<evidence type="ECO:0000256" key="1">
    <source>
        <dbReference type="SAM" id="MobiDB-lite"/>
    </source>
</evidence>
<keyword evidence="2" id="KW-0472">Membrane</keyword>
<reference evidence="3" key="1">
    <citation type="submission" date="2024-07" db="EMBL/GenBank/DDBJ databases">
        <title>Complete genome sequences of cellulolytic bacteria, Kitasatospora sp. CMC57 and Streptomyces sp. CMC78, isolated from Japanese agricultural soil.</title>
        <authorList>
            <person name="Hashimoto T."/>
            <person name="Ito M."/>
            <person name="Iwamoto M."/>
            <person name="Fukahori D."/>
            <person name="Shoda T."/>
            <person name="Sakoda M."/>
            <person name="Morohoshi T."/>
            <person name="Mitsuboshi M."/>
            <person name="Nishizawa T."/>
        </authorList>
    </citation>
    <scope>NUCLEOTIDE SEQUENCE</scope>
    <source>
        <strain evidence="3">CMC57</strain>
    </source>
</reference>
<dbReference type="EMBL" id="AP035881">
    <property type="protein sequence ID" value="BFP47598.1"/>
    <property type="molecule type" value="Genomic_DNA"/>
</dbReference>